<dbReference type="Proteomes" id="UP001198200">
    <property type="component" value="Unassembled WGS sequence"/>
</dbReference>
<gene>
    <name evidence="2" type="primary">cas6</name>
    <name evidence="2" type="ORF">LKD48_07800</name>
</gene>
<organism evidence="2 3">
    <name type="scientific">Anthropogastromicrobium aceti</name>
    <dbReference type="NCBI Taxonomy" id="2981768"/>
    <lineage>
        <taxon>Bacteria</taxon>
        <taxon>Bacillati</taxon>
        <taxon>Bacillota</taxon>
        <taxon>Clostridia</taxon>
        <taxon>Lachnospirales</taxon>
        <taxon>Lachnospiraceae</taxon>
        <taxon>Anthropogastromicrobium</taxon>
    </lineage>
</organism>
<keyword evidence="3" id="KW-1185">Reference proteome</keyword>
<evidence type="ECO:0000313" key="2">
    <source>
        <dbReference type="EMBL" id="MCC2221537.1"/>
    </source>
</evidence>
<dbReference type="InterPro" id="IPR019267">
    <property type="entry name" value="CRISPR-assoc_Cas6_C"/>
</dbReference>
<sequence length="333" mass="38626">MSQLLIKSQDIRYTKLTFVVQFTEDTMLPKQKVSAIRGGIGEMLLRANCVRGRECEKCDFLDECIVQRIMYSKYEKKPSFVTTGESVGYVLECDNYKEEFYQGDQLSFQLILFGKNIVYFNQYLQAISMLGVSGLGKHQAHFIIVSVKNQYWQDILVNNSIQMGNYQISMLGEYIDYRMRQLKKVQLQESQLPKEQQKSFSHVSDACYSGMLTFHTPFTVKYQGAFIQDLQMDPIIASIRRRLYMLDCFEGIEAEIFWDETPETAVTTRQQSRLEGVNRYSNRRDSAMTLRGIKGKVWFDGANEDTMKLLFAGELLHIGKNSSFGFGEYQVMW</sequence>
<dbReference type="Pfam" id="PF10040">
    <property type="entry name" value="CRISPR_Cas6"/>
    <property type="match status" value="1"/>
</dbReference>
<name>A0AAE3E5B1_9FIRM</name>
<evidence type="ECO:0000259" key="1">
    <source>
        <dbReference type="Pfam" id="PF10040"/>
    </source>
</evidence>
<proteinExistence type="predicted"/>
<accession>A0AAE3E5B1</accession>
<protein>
    <submittedName>
        <fullName evidence="2">CRISPR system precrRNA processing endoribonuclease RAMP protein Cas6</fullName>
    </submittedName>
</protein>
<dbReference type="RefSeq" id="WP_308731662.1">
    <property type="nucleotide sequence ID" value="NZ_JAJEQN010000016.1"/>
</dbReference>
<feature type="domain" description="CRISPR-associated protein Cas6 C-terminal" evidence="1">
    <location>
        <begin position="212"/>
        <end position="329"/>
    </location>
</feature>
<dbReference type="AlphaFoldDB" id="A0AAE3E5B1"/>
<reference evidence="2 3" key="1">
    <citation type="submission" date="2021-10" db="EMBL/GenBank/DDBJ databases">
        <title>Anaerobic single-cell dispensing facilitates the cultivation of human gut bacteria.</title>
        <authorList>
            <person name="Afrizal A."/>
        </authorList>
    </citation>
    <scope>NUCLEOTIDE SEQUENCE [LARGE SCALE GENOMIC DNA]</scope>
    <source>
        <strain evidence="2 3">CLA-AA-H224</strain>
    </source>
</reference>
<comment type="caution">
    <text evidence="2">The sequence shown here is derived from an EMBL/GenBank/DDBJ whole genome shotgun (WGS) entry which is preliminary data.</text>
</comment>
<dbReference type="Gene3D" id="3.30.70.1900">
    <property type="match status" value="1"/>
</dbReference>
<evidence type="ECO:0000313" key="3">
    <source>
        <dbReference type="Proteomes" id="UP001198200"/>
    </source>
</evidence>
<dbReference type="EMBL" id="JAJEQN010000016">
    <property type="protein sequence ID" value="MCC2221537.1"/>
    <property type="molecule type" value="Genomic_DNA"/>
</dbReference>